<accession>A0A1J0R410</accession>
<keyword evidence="7" id="KW-0325">Glycoprotein</keyword>
<keyword evidence="3" id="KW-1003">Cell membrane</keyword>
<dbReference type="InterPro" id="IPR025932">
    <property type="entry name" value="Trypano_VSG_B_N_dom"/>
</dbReference>
<feature type="compositionally biased region" description="Low complexity" evidence="9">
    <location>
        <begin position="455"/>
        <end position="470"/>
    </location>
</feature>
<evidence type="ECO:0000256" key="6">
    <source>
        <dbReference type="ARBA" id="ARBA00023136"/>
    </source>
</evidence>
<evidence type="ECO:0000259" key="11">
    <source>
        <dbReference type="Pfam" id="PF13206"/>
    </source>
</evidence>
<evidence type="ECO:0000256" key="5">
    <source>
        <dbReference type="ARBA" id="ARBA00022729"/>
    </source>
</evidence>
<organism evidence="12">
    <name type="scientific">Trypanosoma brucei</name>
    <dbReference type="NCBI Taxonomy" id="5691"/>
    <lineage>
        <taxon>Eukaryota</taxon>
        <taxon>Discoba</taxon>
        <taxon>Euglenozoa</taxon>
        <taxon>Kinetoplastea</taxon>
        <taxon>Metakinetoplastina</taxon>
        <taxon>Trypanosomatida</taxon>
        <taxon>Trypanosomatidae</taxon>
        <taxon>Trypanosoma</taxon>
    </lineage>
</organism>
<evidence type="ECO:0000256" key="3">
    <source>
        <dbReference type="ARBA" id="ARBA00022475"/>
    </source>
</evidence>
<feature type="region of interest" description="Disordered" evidence="9">
    <location>
        <begin position="449"/>
        <end position="482"/>
    </location>
</feature>
<feature type="chain" id="PRO_5012023432" evidence="10">
    <location>
        <begin position="47"/>
        <end position="498"/>
    </location>
</feature>
<evidence type="ECO:0000256" key="4">
    <source>
        <dbReference type="ARBA" id="ARBA00022622"/>
    </source>
</evidence>
<keyword evidence="8" id="KW-0449">Lipoprotein</keyword>
<sequence length="498" mass="53129">MRLIHPTIITCLADFQSKQPPASVMQNRLTLAALICMSAFVHQAEAAAPAANDVRQEFTALCEAWDAVESALKLPLQHEPATTAFAEIAALNLSVATKEWQEQIKKVKEAGGWRAFKEAGKPKWDTVEWDTLMPIWIAAYDEVHAPGNKWAAAHPRPANAASTEAIQHAIKFAANQAYAKMQAVANAAKGQTATDLQDSFTTKLTEALCGTADYASKRPGTGCTDITGTPAKNTVCTKANNGQALKLDLLCICANDAAEVCKGGFKTTLISTDNLKAASLAAATAGCPQKKHETITIEQLEGAISAVRPLIGRDKDAAAAVGVLGKLNNNANDCSHSSNGACVNYAAYYTNPNRGFNSIPWVKAATEAVATYKLFQERKQAAERIASEIEDLKAAVQAEYIKPMTALLATHQRMPPTNAAAVIDTQCPTRNQTAEDCPEAKCDYDKTKKECKPKAGTQATPAGTGDAPPATDDKANTTGNNNSFVINKTPLWLAVLLF</sequence>
<evidence type="ECO:0000313" key="12">
    <source>
        <dbReference type="EMBL" id="APD72569.1"/>
    </source>
</evidence>
<name>A0A1J0R410_9TRYP</name>
<dbReference type="SUPFAM" id="SSF118251">
    <property type="entry name" value="Variant surface glycoprotein MITAT 1.2, VSG 221, C-terminal domain"/>
    <property type="match status" value="1"/>
</dbReference>
<dbReference type="Pfam" id="PF13206">
    <property type="entry name" value="VSG_B"/>
    <property type="match status" value="1"/>
</dbReference>
<keyword evidence="5 10" id="KW-0732">Signal</keyword>
<dbReference type="AlphaFoldDB" id="A0A1J0R410"/>
<comment type="function">
    <text evidence="1">VSG forms a coat on the surface of the parasite. The trypanosome evades the immune response of the host by expressing a series of antigenically distinct VSGs from an estimated 1000 VSG genes.</text>
</comment>
<evidence type="ECO:0000256" key="9">
    <source>
        <dbReference type="SAM" id="MobiDB-lite"/>
    </source>
</evidence>
<evidence type="ECO:0000256" key="1">
    <source>
        <dbReference type="ARBA" id="ARBA00002523"/>
    </source>
</evidence>
<evidence type="ECO:0000256" key="7">
    <source>
        <dbReference type="ARBA" id="ARBA00023180"/>
    </source>
</evidence>
<feature type="signal peptide" evidence="10">
    <location>
        <begin position="1"/>
        <end position="46"/>
    </location>
</feature>
<protein>
    <submittedName>
        <fullName evidence="12">Variant surface glycoprotein 1125.8</fullName>
    </submittedName>
</protein>
<evidence type="ECO:0000256" key="10">
    <source>
        <dbReference type="SAM" id="SignalP"/>
    </source>
</evidence>
<evidence type="ECO:0000256" key="2">
    <source>
        <dbReference type="ARBA" id="ARBA00004609"/>
    </source>
</evidence>
<reference evidence="12" key="1">
    <citation type="submission" date="2016-08" db="EMBL/GenBank/DDBJ databases">
        <title>VSG repertoire of Trypanosoma brucei EATRO 1125.</title>
        <authorList>
            <person name="Cross G.A."/>
        </authorList>
    </citation>
    <scope>NUCLEOTIDE SEQUENCE</scope>
    <source>
        <strain evidence="12">EATRO 1125</strain>
    </source>
</reference>
<dbReference type="VEuPathDB" id="TriTrypDB:Tb427_000108300"/>
<keyword evidence="6" id="KW-0472">Membrane</keyword>
<dbReference type="GO" id="GO:0098552">
    <property type="term" value="C:side of membrane"/>
    <property type="evidence" value="ECO:0007669"/>
    <property type="project" value="UniProtKB-KW"/>
</dbReference>
<proteinExistence type="predicted"/>
<dbReference type="InterPro" id="IPR027446">
    <property type="entry name" value="VSG_C_dom_sf"/>
</dbReference>
<evidence type="ECO:0000256" key="8">
    <source>
        <dbReference type="ARBA" id="ARBA00023288"/>
    </source>
</evidence>
<dbReference type="GO" id="GO:0005886">
    <property type="term" value="C:plasma membrane"/>
    <property type="evidence" value="ECO:0007669"/>
    <property type="project" value="UniProtKB-SubCell"/>
</dbReference>
<feature type="domain" description="Trypanosome variant surface glycoprotein B-type N-terminal" evidence="11">
    <location>
        <begin position="39"/>
        <end position="390"/>
    </location>
</feature>
<keyword evidence="4" id="KW-0336">GPI-anchor</keyword>
<dbReference type="EMBL" id="KX698613">
    <property type="protein sequence ID" value="APD72569.1"/>
    <property type="molecule type" value="Genomic_DNA"/>
</dbReference>
<comment type="subcellular location">
    <subcellularLocation>
        <location evidence="2">Cell membrane</location>
        <topology evidence="2">Lipid-anchor</topology>
        <topology evidence="2">GPI-anchor</topology>
    </subcellularLocation>
</comment>
<dbReference type="VEuPathDB" id="TriTrypDB:Tb11.v5.0316"/>